<evidence type="ECO:0000256" key="6">
    <source>
        <dbReference type="ARBA" id="ARBA00023015"/>
    </source>
</evidence>
<evidence type="ECO:0000256" key="5">
    <source>
        <dbReference type="ARBA" id="ARBA00022833"/>
    </source>
</evidence>
<dbReference type="OrthoDB" id="10042249at2759"/>
<dbReference type="PANTHER" id="PTHR45944">
    <property type="entry name" value="SCHNURRI, ISOFORM F"/>
    <property type="match status" value="1"/>
</dbReference>
<feature type="region of interest" description="Disordered" evidence="10">
    <location>
        <begin position="1054"/>
        <end position="1104"/>
    </location>
</feature>
<dbReference type="InterPro" id="IPR003604">
    <property type="entry name" value="Matrin/U1-like-C_Znf_C2H2"/>
</dbReference>
<reference evidence="12" key="1">
    <citation type="submission" date="2022-01" db="EMBL/GenBank/DDBJ databases">
        <authorList>
            <person name="King R."/>
        </authorList>
    </citation>
    <scope>NUCLEOTIDE SEQUENCE</scope>
</reference>
<dbReference type="GO" id="GO:0008270">
    <property type="term" value="F:zinc ion binding"/>
    <property type="evidence" value="ECO:0007669"/>
    <property type="project" value="UniProtKB-KW"/>
</dbReference>
<feature type="compositionally biased region" description="Basic and acidic residues" evidence="10">
    <location>
        <begin position="23"/>
        <end position="42"/>
    </location>
</feature>
<feature type="region of interest" description="Disordered" evidence="10">
    <location>
        <begin position="1538"/>
        <end position="1562"/>
    </location>
</feature>
<name>A0A9N9S9R9_PHACE</name>
<feature type="domain" description="C2H2-type" evidence="11">
    <location>
        <begin position="1494"/>
        <end position="1521"/>
    </location>
</feature>
<dbReference type="InterPro" id="IPR013087">
    <property type="entry name" value="Znf_C2H2_type"/>
</dbReference>
<feature type="region of interest" description="Disordered" evidence="10">
    <location>
        <begin position="1203"/>
        <end position="1244"/>
    </location>
</feature>
<evidence type="ECO:0000256" key="3">
    <source>
        <dbReference type="ARBA" id="ARBA00022737"/>
    </source>
</evidence>
<dbReference type="GO" id="GO:0005634">
    <property type="term" value="C:nucleus"/>
    <property type="evidence" value="ECO:0007669"/>
    <property type="project" value="UniProtKB-SubCell"/>
</dbReference>
<feature type="region of interest" description="Disordered" evidence="10">
    <location>
        <begin position="251"/>
        <end position="280"/>
    </location>
</feature>
<evidence type="ECO:0000256" key="8">
    <source>
        <dbReference type="ARBA" id="ARBA00023242"/>
    </source>
</evidence>
<dbReference type="GO" id="GO:0000981">
    <property type="term" value="F:DNA-binding transcription factor activity, RNA polymerase II-specific"/>
    <property type="evidence" value="ECO:0007669"/>
    <property type="project" value="TreeGrafter"/>
</dbReference>
<feature type="compositionally biased region" description="Acidic residues" evidence="10">
    <location>
        <begin position="1085"/>
        <end position="1096"/>
    </location>
</feature>
<dbReference type="SMART" id="SM00451">
    <property type="entry name" value="ZnF_U1"/>
    <property type="match status" value="3"/>
</dbReference>
<evidence type="ECO:0000313" key="13">
    <source>
        <dbReference type="Proteomes" id="UP001153737"/>
    </source>
</evidence>
<sequence length="1655" mass="185693">MENTDSYLHKKFKKQLSVTPKVQNDKENKSAPRTEQSEEKTLETTAPSQETSSDTRIVYHQTPSEYNQTVENQILDNNIVPNQSTKSSTVNSNFSKSSISIEIQQSSNSYISHVVSNQSQHLTASFDTKFREQTNHTVSPSSILDSYYSRQGYANEDMYLNYNNQEEYPDLEAPPPPDKNPNGKYVCPYCSLVCSKPSVLQKHIRAHTNERPFPCTSCGFSFKTRSNLYKHCRSRTHANRVMGTKNQEAGIESDCQRNDSYVANSSESNEDPASMQKPYKPRFHTSEQLYDNLAKENIEEDRHNQDTSSDLSYHINEIINKNNSIVNPNGTFQQNRLEPVYVEQQRTSEEPLNLTNKNRKRSLSEVTEPVVPKSLIKELLLKNLSASDMQCPHCKMLFQTVTELDVHKYRGNCKGKSLGAKYTRSSSVNVASILTQNKNAFDNIPQLQNTVFPLNSPGPFLGKTRLVDGDKSKSFSFDGGHLPLLSPNEPSPNYLLSPLPFDREKKPGHKLFGGEVKVQGVGESKSFSLDSKDEKYEPEPRYNVEYANKLSENRVVKSCLLQSGGTVLTNKTNYNKQNLKNQQEVIRVFETSSASPSIDICSFGRKFTFDGPIQMQERREESEPRLGESSKTYPDQPSPLYKNMMDFSQTVLRKLTPNLRQPNFALSNVPAPRNTLINPLEKAATKLAIPTPRPNLEITLTPLPDPESKKNYYEASPLALYNPVNLLVNGKVVRHVPGMPGPVVAPDSSDNSNIVAVVKPMQPTLPPLPPLMLDSCGDETPVRRKVFLQPEKLPDRPAKSPNLKVQTPEAKPELPSKPPEQKPKPAETKPPDVEMRKFARPSSLALKPTVASLKQHHGLTPTMFNQILISPDTPRVAKKYAEHLIQGNYFSYLGLKSSTKPVYCTLNKTQPFYVPHFKKLSMYSEWRQQDTRQDKLYVSNYDSRQKSGRYSVAGRTKADLMTHSSYKFMVSESSHNSEKDDEPQKNSGLPGGYESNEDYTYIRGRGRGRYVCDQCGIRCKKPSMLKKHIRTHSNDRPYTCSHCNFSFKTKGNLTKHMKSKAHSKNSTASSGSSSSTQLSAHSSDSDTDDSGMDSSDESTRQQEHEAAYGLLSLSQKPSGSSDLAHLRSCSPGELFMSTEEIEHVSQTNYARNKCLDERNRCSDERNRCLDERNRCLDVRNKCREGFDSKLVEGVAERRVDERRLGTASGRRPLTYPYTRTSEVSPDDGQLSSSPKLENVPASPEPKSIKQFHVIQKYMPQLAAKLPEKLTKSPEKQANQVGVIQPLPEAVVLNNKRNLGPCVAKALPILKINDVVVGTEGAGDLRKRKCPPAPEVGYKNKIQKNDEVMDLSMTTVQEKTVNGADDKRIPAPKNVANEIYNVLQKPEPIVEAEEEKPPTQPQPINGAVLILRPLPAEDQPSDEQDKAGEYDNSAMETLADIATKQVKLEKNTLAKSVATEFLKLATQNEHPDGGRDASSYGKDVNDLIAKSEGNKSCTICAKSFNKPSQLRLHMNIHYLERPFRCESCSVSFRTKGHLQKHERSAGHNNKLSSSPTLSSSEPRPFKCTDCSIAFRIHGHLAKHLRSKLHIMKLECLAKIPFGLYAELERSNSLLTEINTSDGDQCLESLKILAKKVFINDPSKLNHVEIRENINAE</sequence>
<dbReference type="Pfam" id="PF00096">
    <property type="entry name" value="zf-C2H2"/>
    <property type="match status" value="5"/>
</dbReference>
<gene>
    <name evidence="12" type="ORF">PHAECO_LOCUS751</name>
</gene>
<feature type="domain" description="C2H2-type" evidence="11">
    <location>
        <begin position="1038"/>
        <end position="1067"/>
    </location>
</feature>
<keyword evidence="7" id="KW-0804">Transcription</keyword>
<dbReference type="EMBL" id="OU896707">
    <property type="protein sequence ID" value="CAG9813735.1"/>
    <property type="molecule type" value="Genomic_DNA"/>
</dbReference>
<reference evidence="12" key="2">
    <citation type="submission" date="2022-10" db="EMBL/GenBank/DDBJ databases">
        <authorList>
            <consortium name="ENA_rothamsted_submissions"/>
            <consortium name="culmorum"/>
            <person name="King R."/>
        </authorList>
    </citation>
    <scope>NUCLEOTIDE SEQUENCE</scope>
</reference>
<feature type="domain" description="C2H2-type" evidence="11">
    <location>
        <begin position="1010"/>
        <end position="1037"/>
    </location>
</feature>
<dbReference type="FunFam" id="3.30.160.60:FF:000145">
    <property type="entry name" value="Zinc finger protein 574"/>
    <property type="match status" value="2"/>
</dbReference>
<dbReference type="SUPFAM" id="SSF57667">
    <property type="entry name" value="beta-beta-alpha zinc fingers"/>
    <property type="match status" value="4"/>
</dbReference>
<feature type="compositionally biased region" description="Basic and acidic residues" evidence="10">
    <location>
        <begin position="810"/>
        <end position="834"/>
    </location>
</feature>
<feature type="compositionally biased region" description="Polar residues" evidence="10">
    <location>
        <begin position="1217"/>
        <end position="1235"/>
    </location>
</feature>
<keyword evidence="6" id="KW-0805">Transcription regulation</keyword>
<feature type="compositionally biased region" description="Low complexity" evidence="10">
    <location>
        <begin position="1064"/>
        <end position="1082"/>
    </location>
</feature>
<evidence type="ECO:0000259" key="11">
    <source>
        <dbReference type="PROSITE" id="PS50157"/>
    </source>
</evidence>
<keyword evidence="4 9" id="KW-0863">Zinc-finger</keyword>
<feature type="region of interest" description="Disordered" evidence="10">
    <location>
        <begin position="788"/>
        <end position="834"/>
    </location>
</feature>
<dbReference type="InterPro" id="IPR036236">
    <property type="entry name" value="Znf_C2H2_sf"/>
</dbReference>
<feature type="compositionally biased region" description="Basic and acidic residues" evidence="10">
    <location>
        <begin position="975"/>
        <end position="984"/>
    </location>
</feature>
<feature type="domain" description="C2H2-type" evidence="11">
    <location>
        <begin position="213"/>
        <end position="242"/>
    </location>
</feature>
<keyword evidence="2" id="KW-0479">Metal-binding</keyword>
<organism evidence="12 13">
    <name type="scientific">Phaedon cochleariae</name>
    <name type="common">Mustard beetle</name>
    <dbReference type="NCBI Taxonomy" id="80249"/>
    <lineage>
        <taxon>Eukaryota</taxon>
        <taxon>Metazoa</taxon>
        <taxon>Ecdysozoa</taxon>
        <taxon>Arthropoda</taxon>
        <taxon>Hexapoda</taxon>
        <taxon>Insecta</taxon>
        <taxon>Pterygota</taxon>
        <taxon>Neoptera</taxon>
        <taxon>Endopterygota</taxon>
        <taxon>Coleoptera</taxon>
        <taxon>Polyphaga</taxon>
        <taxon>Cucujiformia</taxon>
        <taxon>Chrysomeloidea</taxon>
        <taxon>Chrysomelidae</taxon>
        <taxon>Chrysomelinae</taxon>
        <taxon>Chrysomelini</taxon>
        <taxon>Phaedon</taxon>
    </lineage>
</organism>
<dbReference type="InterPro" id="IPR051969">
    <property type="entry name" value="Zinc-finger_DNA-bd_regulators"/>
</dbReference>
<feature type="region of interest" description="Disordered" evidence="10">
    <location>
        <begin position="1"/>
        <end position="55"/>
    </location>
</feature>
<feature type="compositionally biased region" description="Basic and acidic residues" evidence="10">
    <location>
        <begin position="616"/>
        <end position="628"/>
    </location>
</feature>
<keyword evidence="8" id="KW-0539">Nucleus</keyword>
<dbReference type="GO" id="GO:0000978">
    <property type="term" value="F:RNA polymerase II cis-regulatory region sequence-specific DNA binding"/>
    <property type="evidence" value="ECO:0007669"/>
    <property type="project" value="TreeGrafter"/>
</dbReference>
<keyword evidence="5" id="KW-0862">Zinc</keyword>
<comment type="subcellular location">
    <subcellularLocation>
        <location evidence="1">Nucleus</location>
    </subcellularLocation>
</comment>
<feature type="compositionally biased region" description="Low complexity" evidence="10">
    <location>
        <begin position="1550"/>
        <end position="1559"/>
    </location>
</feature>
<feature type="domain" description="C2H2-type" evidence="11">
    <location>
        <begin position="185"/>
        <end position="212"/>
    </location>
</feature>
<dbReference type="Gene3D" id="3.30.160.60">
    <property type="entry name" value="Classic Zinc Finger"/>
    <property type="match status" value="7"/>
</dbReference>
<protein>
    <recommendedName>
        <fullName evidence="11">C2H2-type domain-containing protein</fullName>
    </recommendedName>
</protein>
<dbReference type="PROSITE" id="PS00028">
    <property type="entry name" value="ZINC_FINGER_C2H2_1"/>
    <property type="match status" value="7"/>
</dbReference>
<feature type="region of interest" description="Disordered" evidence="10">
    <location>
        <begin position="971"/>
        <end position="998"/>
    </location>
</feature>
<evidence type="ECO:0000256" key="7">
    <source>
        <dbReference type="ARBA" id="ARBA00023163"/>
    </source>
</evidence>
<keyword evidence="13" id="KW-1185">Reference proteome</keyword>
<feature type="domain" description="C2H2-type" evidence="11">
    <location>
        <begin position="1522"/>
        <end position="1551"/>
    </location>
</feature>
<keyword evidence="3" id="KW-0677">Repeat</keyword>
<dbReference type="Proteomes" id="UP001153737">
    <property type="component" value="Chromosome 1"/>
</dbReference>
<dbReference type="SMART" id="SM00355">
    <property type="entry name" value="ZnF_C2H2"/>
    <property type="match status" value="8"/>
</dbReference>
<feature type="compositionally biased region" description="Basic residues" evidence="10">
    <location>
        <begin position="1054"/>
        <end position="1063"/>
    </location>
</feature>
<feature type="compositionally biased region" description="Polar residues" evidence="10">
    <location>
        <begin position="43"/>
        <end position="55"/>
    </location>
</feature>
<evidence type="ECO:0000256" key="1">
    <source>
        <dbReference type="ARBA" id="ARBA00004123"/>
    </source>
</evidence>
<proteinExistence type="predicted"/>
<dbReference type="PANTHER" id="PTHR45944:SF2">
    <property type="entry name" value="SCHNURRI, ISOFORM F"/>
    <property type="match status" value="1"/>
</dbReference>
<dbReference type="PROSITE" id="PS50157">
    <property type="entry name" value="ZINC_FINGER_C2H2_2"/>
    <property type="match status" value="7"/>
</dbReference>
<accession>A0A9N9S9R9</accession>
<evidence type="ECO:0000313" key="12">
    <source>
        <dbReference type="EMBL" id="CAG9813735.1"/>
    </source>
</evidence>
<dbReference type="FunFam" id="3.30.160.60:FF:000594">
    <property type="entry name" value="Transcription factor HIVEP2"/>
    <property type="match status" value="1"/>
</dbReference>
<evidence type="ECO:0000256" key="2">
    <source>
        <dbReference type="ARBA" id="ARBA00022723"/>
    </source>
</evidence>
<feature type="region of interest" description="Disordered" evidence="10">
    <location>
        <begin position="616"/>
        <end position="640"/>
    </location>
</feature>
<evidence type="ECO:0000256" key="10">
    <source>
        <dbReference type="SAM" id="MobiDB-lite"/>
    </source>
</evidence>
<evidence type="ECO:0000256" key="4">
    <source>
        <dbReference type="ARBA" id="ARBA00022771"/>
    </source>
</evidence>
<feature type="compositionally biased region" description="Polar residues" evidence="10">
    <location>
        <begin position="258"/>
        <end position="267"/>
    </location>
</feature>
<evidence type="ECO:0000256" key="9">
    <source>
        <dbReference type="PROSITE-ProRule" id="PRU00042"/>
    </source>
</evidence>
<feature type="domain" description="C2H2-type" evidence="11">
    <location>
        <begin position="1564"/>
        <end position="1593"/>
    </location>
</feature>